<accession>A0A1F6DNB8</accession>
<name>A0A1F6DNB8_9BACT</name>
<feature type="region of interest" description="Disordered" evidence="1">
    <location>
        <begin position="1"/>
        <end position="32"/>
    </location>
</feature>
<comment type="caution">
    <text evidence="2">The sequence shown here is derived from an EMBL/GenBank/DDBJ whole genome shotgun (WGS) entry which is preliminary data.</text>
</comment>
<gene>
    <name evidence="2" type="ORF">A3C19_02380</name>
</gene>
<evidence type="ECO:0000313" key="2">
    <source>
        <dbReference type="EMBL" id="OGG62939.1"/>
    </source>
</evidence>
<proteinExistence type="predicted"/>
<dbReference type="AlphaFoldDB" id="A0A1F6DNB8"/>
<sequence length="60" mass="6498">MAKRTERRPLTSKETAMCNTHLHDPPAGTKRNFDVNMETSIFGTIGAGATYAGGTNCQLQ</sequence>
<reference evidence="2 3" key="1">
    <citation type="journal article" date="2016" name="Nat. Commun.">
        <title>Thousands of microbial genomes shed light on interconnected biogeochemical processes in an aquifer system.</title>
        <authorList>
            <person name="Anantharaman K."/>
            <person name="Brown C.T."/>
            <person name="Hug L.A."/>
            <person name="Sharon I."/>
            <person name="Castelle C.J."/>
            <person name="Probst A.J."/>
            <person name="Thomas B.C."/>
            <person name="Singh A."/>
            <person name="Wilkins M.J."/>
            <person name="Karaoz U."/>
            <person name="Brodie E.L."/>
            <person name="Williams K.H."/>
            <person name="Hubbard S.S."/>
            <person name="Banfield J.F."/>
        </authorList>
    </citation>
    <scope>NUCLEOTIDE SEQUENCE [LARGE SCALE GENOMIC DNA]</scope>
</reference>
<dbReference type="EMBL" id="MFLI01000001">
    <property type="protein sequence ID" value="OGG62939.1"/>
    <property type="molecule type" value="Genomic_DNA"/>
</dbReference>
<evidence type="ECO:0000256" key="1">
    <source>
        <dbReference type="SAM" id="MobiDB-lite"/>
    </source>
</evidence>
<protein>
    <submittedName>
        <fullName evidence="2">Uncharacterized protein</fullName>
    </submittedName>
</protein>
<organism evidence="2 3">
    <name type="scientific">Candidatus Kaiserbacteria bacterium RIFCSPHIGHO2_02_FULL_54_22</name>
    <dbReference type="NCBI Taxonomy" id="1798495"/>
    <lineage>
        <taxon>Bacteria</taxon>
        <taxon>Candidatus Kaiseribacteriota</taxon>
    </lineage>
</organism>
<evidence type="ECO:0000313" key="3">
    <source>
        <dbReference type="Proteomes" id="UP000178532"/>
    </source>
</evidence>
<dbReference type="STRING" id="1798495.A3C19_02380"/>
<dbReference type="Proteomes" id="UP000178532">
    <property type="component" value="Unassembled WGS sequence"/>
</dbReference>